<feature type="transmembrane region" description="Helical" evidence="1">
    <location>
        <begin position="48"/>
        <end position="71"/>
    </location>
</feature>
<keyword evidence="1" id="KW-0812">Transmembrane</keyword>
<keyword evidence="3" id="KW-1185">Reference proteome</keyword>
<reference evidence="2" key="1">
    <citation type="submission" date="2025-08" db="UniProtKB">
        <authorList>
            <consortium name="Ensembl"/>
        </authorList>
    </citation>
    <scope>IDENTIFICATION</scope>
</reference>
<dbReference type="GO" id="GO:0031175">
    <property type="term" value="P:neuron projection development"/>
    <property type="evidence" value="ECO:0007669"/>
    <property type="project" value="InterPro"/>
</dbReference>
<evidence type="ECO:0000313" key="2">
    <source>
        <dbReference type="Ensembl" id="ENSPMGP00000005497.1"/>
    </source>
</evidence>
<evidence type="ECO:0000313" key="3">
    <source>
        <dbReference type="Proteomes" id="UP000261520"/>
    </source>
</evidence>
<reference evidence="2" key="2">
    <citation type="submission" date="2025-09" db="UniProtKB">
        <authorList>
            <consortium name="Ensembl"/>
        </authorList>
    </citation>
    <scope>IDENTIFICATION</scope>
</reference>
<organism evidence="2 3">
    <name type="scientific">Periophthalmus magnuspinnatus</name>
    <dbReference type="NCBI Taxonomy" id="409849"/>
    <lineage>
        <taxon>Eukaryota</taxon>
        <taxon>Metazoa</taxon>
        <taxon>Chordata</taxon>
        <taxon>Craniata</taxon>
        <taxon>Vertebrata</taxon>
        <taxon>Euteleostomi</taxon>
        <taxon>Actinopterygii</taxon>
        <taxon>Neopterygii</taxon>
        <taxon>Teleostei</taxon>
        <taxon>Neoteleostei</taxon>
        <taxon>Acanthomorphata</taxon>
        <taxon>Gobiaria</taxon>
        <taxon>Gobiiformes</taxon>
        <taxon>Gobioidei</taxon>
        <taxon>Gobiidae</taxon>
        <taxon>Oxudercinae</taxon>
        <taxon>Periophthalmus</taxon>
    </lineage>
</organism>
<keyword evidence="1" id="KW-0472">Membrane</keyword>
<dbReference type="STRING" id="409849.ENSPMGP00000005497"/>
<dbReference type="InterPro" id="IPR031372">
    <property type="entry name" value="CAMSAP_CC1"/>
</dbReference>
<dbReference type="GO" id="GO:0005516">
    <property type="term" value="F:calmodulin binding"/>
    <property type="evidence" value="ECO:0007669"/>
    <property type="project" value="InterPro"/>
</dbReference>
<sequence length="78" mass="8644">MQLEERRHAIESQKKKMESVSAQQRLTLGKAAFLNIVKKEPGRRECGGLLYIVGVAVFAVVLRDCSVVAGYDGQIPQK</sequence>
<proteinExistence type="predicted"/>
<keyword evidence="1" id="KW-1133">Transmembrane helix</keyword>
<dbReference type="AlphaFoldDB" id="A0A3B3ZLI1"/>
<accession>A0A3B3ZLI1</accession>
<name>A0A3B3ZLI1_9GOBI</name>
<evidence type="ECO:0000256" key="1">
    <source>
        <dbReference type="SAM" id="Phobius"/>
    </source>
</evidence>
<dbReference type="GO" id="GO:0030507">
    <property type="term" value="F:spectrin binding"/>
    <property type="evidence" value="ECO:0007669"/>
    <property type="project" value="InterPro"/>
</dbReference>
<protein>
    <submittedName>
        <fullName evidence="2">Uncharacterized protein</fullName>
    </submittedName>
</protein>
<dbReference type="Pfam" id="PF17095">
    <property type="entry name" value="CAMSAP_CC1"/>
    <property type="match status" value="1"/>
</dbReference>
<dbReference type="Proteomes" id="UP000261520">
    <property type="component" value="Unplaced"/>
</dbReference>
<dbReference type="Ensembl" id="ENSPMGT00000005833.1">
    <property type="protein sequence ID" value="ENSPMGP00000005497.1"/>
    <property type="gene ID" value="ENSPMGG00000004618.1"/>
</dbReference>